<dbReference type="Gene3D" id="1.20.120.1450">
    <property type="match status" value="1"/>
</dbReference>
<sequence length="252" mass="29151">MNELFINDHIQDLKNAIMSQISHRTLQETNVPDIGDEKLFYLLLPFLNGEDWTKSHHDAAVSVGIVYSALYAHESIEEFNVRTTNEQLTVLAGDYYSGVHYKILSNIPDIGLIRSLSTTIAKISESKAYFYENAIRYLKDCLQAVEIEESSSIETFYKHFGYEQYIPIVQMALMLARLKEELLNFMESRKTKFLEALLQSEEVNFVRHRLFQLLNDRINEISAALDRQVEQSAFLSKELKSLLLKRMAPMLT</sequence>
<dbReference type="EMBL" id="JBHSEC010000019">
    <property type="protein sequence ID" value="MFC4410966.1"/>
    <property type="molecule type" value="Genomic_DNA"/>
</dbReference>
<dbReference type="Pfam" id="PF07307">
    <property type="entry name" value="HEPPP_synt_1"/>
    <property type="match status" value="1"/>
</dbReference>
<proteinExistence type="predicted"/>
<gene>
    <name evidence="1" type="ORF">ACFOZY_11105</name>
</gene>
<dbReference type="Proteomes" id="UP001595817">
    <property type="component" value="Unassembled WGS sequence"/>
</dbReference>
<comment type="caution">
    <text evidence="1">The sequence shown here is derived from an EMBL/GenBank/DDBJ whole genome shotgun (WGS) entry which is preliminary data.</text>
</comment>
<dbReference type="RefSeq" id="WP_378155400.1">
    <property type="nucleotide sequence ID" value="NZ_JBHSEC010000019.1"/>
</dbReference>
<name>A0ABV8X5A9_9LACT</name>
<dbReference type="InterPro" id="IPR009920">
    <property type="entry name" value="HEPPP_synth_su1"/>
</dbReference>
<protein>
    <submittedName>
        <fullName evidence="1">Heptaprenyl diphosphate synthase component 1</fullName>
    </submittedName>
</protein>
<keyword evidence="2" id="KW-1185">Reference proteome</keyword>
<evidence type="ECO:0000313" key="2">
    <source>
        <dbReference type="Proteomes" id="UP001595817"/>
    </source>
</evidence>
<evidence type="ECO:0000313" key="1">
    <source>
        <dbReference type="EMBL" id="MFC4410966.1"/>
    </source>
</evidence>
<reference evidence="2" key="1">
    <citation type="journal article" date="2019" name="Int. J. Syst. Evol. Microbiol.">
        <title>The Global Catalogue of Microorganisms (GCM) 10K type strain sequencing project: providing services to taxonomists for standard genome sequencing and annotation.</title>
        <authorList>
            <consortium name="The Broad Institute Genomics Platform"/>
            <consortium name="The Broad Institute Genome Sequencing Center for Infectious Disease"/>
            <person name="Wu L."/>
            <person name="Ma J."/>
        </authorList>
    </citation>
    <scope>NUCLEOTIDE SEQUENCE [LARGE SCALE GENOMIC DNA]</scope>
    <source>
        <strain evidence="2">CCUG 59778</strain>
    </source>
</reference>
<accession>A0ABV8X5A9</accession>
<organism evidence="1 2">
    <name type="scientific">Chungangia koreensis</name>
    <dbReference type="NCBI Taxonomy" id="752657"/>
    <lineage>
        <taxon>Bacteria</taxon>
        <taxon>Bacillati</taxon>
        <taxon>Bacillota</taxon>
        <taxon>Bacilli</taxon>
        <taxon>Lactobacillales</taxon>
        <taxon>Chungangia</taxon>
    </lineage>
</organism>